<reference evidence="1" key="1">
    <citation type="journal article" date="2012" name="Nature">
        <title>The oyster genome reveals stress adaptation and complexity of shell formation.</title>
        <authorList>
            <person name="Zhang G."/>
            <person name="Fang X."/>
            <person name="Guo X."/>
            <person name="Li L."/>
            <person name="Luo R."/>
            <person name="Xu F."/>
            <person name="Yang P."/>
            <person name="Zhang L."/>
            <person name="Wang X."/>
            <person name="Qi H."/>
            <person name="Xiong Z."/>
            <person name="Que H."/>
            <person name="Xie Y."/>
            <person name="Holland P.W."/>
            <person name="Paps J."/>
            <person name="Zhu Y."/>
            <person name="Wu F."/>
            <person name="Chen Y."/>
            <person name="Wang J."/>
            <person name="Peng C."/>
            <person name="Meng J."/>
            <person name="Yang L."/>
            <person name="Liu J."/>
            <person name="Wen B."/>
            <person name="Zhang N."/>
            <person name="Huang Z."/>
            <person name="Zhu Q."/>
            <person name="Feng Y."/>
            <person name="Mount A."/>
            <person name="Hedgecock D."/>
            <person name="Xu Z."/>
            <person name="Liu Y."/>
            <person name="Domazet-Loso T."/>
            <person name="Du Y."/>
            <person name="Sun X."/>
            <person name="Zhang S."/>
            <person name="Liu B."/>
            <person name="Cheng P."/>
            <person name="Jiang X."/>
            <person name="Li J."/>
            <person name="Fan D."/>
            <person name="Wang W."/>
            <person name="Fu W."/>
            <person name="Wang T."/>
            <person name="Wang B."/>
            <person name="Zhang J."/>
            <person name="Peng Z."/>
            <person name="Li Y."/>
            <person name="Li N."/>
            <person name="Wang J."/>
            <person name="Chen M."/>
            <person name="He Y."/>
            <person name="Tan F."/>
            <person name="Song X."/>
            <person name="Zheng Q."/>
            <person name="Huang R."/>
            <person name="Yang H."/>
            <person name="Du X."/>
            <person name="Chen L."/>
            <person name="Yang M."/>
            <person name="Gaffney P.M."/>
            <person name="Wang S."/>
            <person name="Luo L."/>
            <person name="She Z."/>
            <person name="Ming Y."/>
            <person name="Huang W."/>
            <person name="Zhang S."/>
            <person name="Huang B."/>
            <person name="Zhang Y."/>
            <person name="Qu T."/>
            <person name="Ni P."/>
            <person name="Miao G."/>
            <person name="Wang J."/>
            <person name="Wang Q."/>
            <person name="Steinberg C.E."/>
            <person name="Wang H."/>
            <person name="Li N."/>
            <person name="Qian L."/>
            <person name="Zhang G."/>
            <person name="Li Y."/>
            <person name="Yang H."/>
            <person name="Liu X."/>
            <person name="Wang J."/>
            <person name="Yin Y."/>
            <person name="Wang J."/>
        </authorList>
    </citation>
    <scope>NUCLEOTIDE SEQUENCE [LARGE SCALE GENOMIC DNA]</scope>
    <source>
        <strain evidence="1">05x7-T-G4-1.051#20</strain>
    </source>
</reference>
<sequence length="141" mass="15919">MYRGLTPNVVRNAAYQYNNGDTNADDPVSINSAYSEIHHNGTRKAARISPVLRQEDTIKREDVYNHLHESDKEDRSDYYDHAGPAPSLSVMEDGYGVLSKESEGNDNYNTVDGNYSKDCGKSMTAENKQSNDYFILETQKE</sequence>
<name>K1QU71_MAGGI</name>
<proteinExistence type="predicted"/>
<dbReference type="AlphaFoldDB" id="K1QU71"/>
<organism evidence="1">
    <name type="scientific">Magallana gigas</name>
    <name type="common">Pacific oyster</name>
    <name type="synonym">Crassostrea gigas</name>
    <dbReference type="NCBI Taxonomy" id="29159"/>
    <lineage>
        <taxon>Eukaryota</taxon>
        <taxon>Metazoa</taxon>
        <taxon>Spiralia</taxon>
        <taxon>Lophotrochozoa</taxon>
        <taxon>Mollusca</taxon>
        <taxon>Bivalvia</taxon>
        <taxon>Autobranchia</taxon>
        <taxon>Pteriomorphia</taxon>
        <taxon>Ostreida</taxon>
        <taxon>Ostreoidea</taxon>
        <taxon>Ostreidae</taxon>
        <taxon>Magallana</taxon>
    </lineage>
</organism>
<dbReference type="EMBL" id="JH817837">
    <property type="protein sequence ID" value="EKC37203.1"/>
    <property type="molecule type" value="Genomic_DNA"/>
</dbReference>
<dbReference type="InParanoid" id="K1QU71"/>
<gene>
    <name evidence="1" type="ORF">CGI_10014751</name>
</gene>
<evidence type="ECO:0000313" key="1">
    <source>
        <dbReference type="EMBL" id="EKC37203.1"/>
    </source>
</evidence>
<accession>K1QU71</accession>
<dbReference type="HOGENOM" id="CLU_1827178_0_0_1"/>
<protein>
    <submittedName>
        <fullName evidence="1">Uncharacterized protein</fullName>
    </submittedName>
</protein>